<keyword evidence="1" id="KW-0812">Transmembrane</keyword>
<sequence length="291" mass="32663">MILQPSQAVAELFTQAIFYGLYIPTFFNCLRWLLFEDEVWKLRPCKQITWLYIIIAILVFALATTDIGIAVRLTRARLVGEQSIAERLSYLSVAIEGTILIIIDAVLIYRCWTVYGKSWRIVCLPLAFWACTITCAVAWTICNAVGLQLINSPTAMAIVVGVFYTCNFATNVYATSAIVYRLWKTAMTDNKYSRLYQVCRTISGTGILYSFTSFLSLLTTFWAIRDTFPLALANSINIPTACIAYNFVIIRVGQLRVRPRTTTTNLHVYHSSCPPTPAATEGIDSSTLPLK</sequence>
<dbReference type="HOGENOM" id="CLU_044614_1_1_1"/>
<keyword evidence="1" id="KW-0472">Membrane</keyword>
<gene>
    <name evidence="2" type="ORF">M378DRAFT_109319</name>
</gene>
<dbReference type="InParanoid" id="A0A0C2SET1"/>
<keyword evidence="3" id="KW-1185">Reference proteome</keyword>
<feature type="transmembrane region" description="Helical" evidence="1">
    <location>
        <begin position="50"/>
        <end position="70"/>
    </location>
</feature>
<name>A0A0C2SET1_AMAMK</name>
<feature type="transmembrane region" description="Helical" evidence="1">
    <location>
        <begin position="121"/>
        <end position="150"/>
    </location>
</feature>
<organism evidence="2 3">
    <name type="scientific">Amanita muscaria (strain Koide BX008)</name>
    <dbReference type="NCBI Taxonomy" id="946122"/>
    <lineage>
        <taxon>Eukaryota</taxon>
        <taxon>Fungi</taxon>
        <taxon>Dikarya</taxon>
        <taxon>Basidiomycota</taxon>
        <taxon>Agaricomycotina</taxon>
        <taxon>Agaricomycetes</taxon>
        <taxon>Agaricomycetidae</taxon>
        <taxon>Agaricales</taxon>
        <taxon>Pluteineae</taxon>
        <taxon>Amanitaceae</taxon>
        <taxon>Amanita</taxon>
    </lineage>
</organism>
<feature type="transmembrane region" description="Helical" evidence="1">
    <location>
        <begin position="201"/>
        <end position="224"/>
    </location>
</feature>
<protein>
    <submittedName>
        <fullName evidence="2">Uncharacterized protein</fullName>
    </submittedName>
</protein>
<feature type="transmembrane region" description="Helical" evidence="1">
    <location>
        <begin position="90"/>
        <end position="109"/>
    </location>
</feature>
<feature type="transmembrane region" description="Helical" evidence="1">
    <location>
        <begin position="230"/>
        <end position="250"/>
    </location>
</feature>
<dbReference type="OrthoDB" id="3357408at2759"/>
<dbReference type="AlphaFoldDB" id="A0A0C2SET1"/>
<evidence type="ECO:0000313" key="2">
    <source>
        <dbReference type="EMBL" id="KIL61545.1"/>
    </source>
</evidence>
<feature type="transmembrane region" description="Helical" evidence="1">
    <location>
        <begin position="12"/>
        <end position="30"/>
    </location>
</feature>
<accession>A0A0C2SET1</accession>
<dbReference type="Proteomes" id="UP000054549">
    <property type="component" value="Unassembled WGS sequence"/>
</dbReference>
<reference evidence="2 3" key="1">
    <citation type="submission" date="2014-04" db="EMBL/GenBank/DDBJ databases">
        <title>Evolutionary Origins and Diversification of the Mycorrhizal Mutualists.</title>
        <authorList>
            <consortium name="DOE Joint Genome Institute"/>
            <consortium name="Mycorrhizal Genomics Consortium"/>
            <person name="Kohler A."/>
            <person name="Kuo A."/>
            <person name="Nagy L.G."/>
            <person name="Floudas D."/>
            <person name="Copeland A."/>
            <person name="Barry K.W."/>
            <person name="Cichocki N."/>
            <person name="Veneault-Fourrey C."/>
            <person name="LaButti K."/>
            <person name="Lindquist E.A."/>
            <person name="Lipzen A."/>
            <person name="Lundell T."/>
            <person name="Morin E."/>
            <person name="Murat C."/>
            <person name="Riley R."/>
            <person name="Ohm R."/>
            <person name="Sun H."/>
            <person name="Tunlid A."/>
            <person name="Henrissat B."/>
            <person name="Grigoriev I.V."/>
            <person name="Hibbett D.S."/>
            <person name="Martin F."/>
        </authorList>
    </citation>
    <scope>NUCLEOTIDE SEQUENCE [LARGE SCALE GENOMIC DNA]</scope>
    <source>
        <strain evidence="2 3">Koide BX008</strain>
    </source>
</reference>
<evidence type="ECO:0000256" key="1">
    <source>
        <dbReference type="SAM" id="Phobius"/>
    </source>
</evidence>
<feature type="transmembrane region" description="Helical" evidence="1">
    <location>
        <begin position="156"/>
        <end position="180"/>
    </location>
</feature>
<dbReference type="EMBL" id="KN818283">
    <property type="protein sequence ID" value="KIL61545.1"/>
    <property type="molecule type" value="Genomic_DNA"/>
</dbReference>
<keyword evidence="1" id="KW-1133">Transmembrane helix</keyword>
<proteinExistence type="predicted"/>
<evidence type="ECO:0000313" key="3">
    <source>
        <dbReference type="Proteomes" id="UP000054549"/>
    </source>
</evidence>